<dbReference type="RefSeq" id="WP_068951999.1">
    <property type="nucleotide sequence ID" value="NZ_LGLV01000004.1"/>
</dbReference>
<dbReference type="InterPro" id="IPR021109">
    <property type="entry name" value="Peptidase_aspartic_dom_sf"/>
</dbReference>
<dbReference type="GO" id="GO:0006508">
    <property type="term" value="P:proteolysis"/>
    <property type="evidence" value="ECO:0007669"/>
    <property type="project" value="InterPro"/>
</dbReference>
<reference evidence="1 2" key="1">
    <citation type="journal article" date="2016" name="Syst. Appl. Microbiol.">
        <title>Pararhizobium polonicum sp. nov. isolated from tumors on stone fruit rootstocks.</title>
        <authorList>
            <person name="Pulawska J."/>
            <person name="Kuzmanovic N."/>
            <person name="Willems A."/>
            <person name="Pothier J.F."/>
        </authorList>
    </citation>
    <scope>NUCLEOTIDE SEQUENCE [LARGE SCALE GENOMIC DNA]</scope>
    <source>
        <strain evidence="1 2">F5.1</strain>
    </source>
</reference>
<evidence type="ECO:0000313" key="1">
    <source>
        <dbReference type="EMBL" id="OBZ96954.1"/>
    </source>
</evidence>
<dbReference type="NCBIfam" id="TIGR02281">
    <property type="entry name" value="clan_AA_DTGA"/>
    <property type="match status" value="1"/>
</dbReference>
<dbReference type="PROSITE" id="PS00141">
    <property type="entry name" value="ASP_PROTEASE"/>
    <property type="match status" value="1"/>
</dbReference>
<dbReference type="Proteomes" id="UP000093111">
    <property type="component" value="Unassembled WGS sequence"/>
</dbReference>
<comment type="caution">
    <text evidence="1">The sequence shown here is derived from an EMBL/GenBank/DDBJ whole genome shotgun (WGS) entry which is preliminary data.</text>
</comment>
<dbReference type="GO" id="GO:0004190">
    <property type="term" value="F:aspartic-type endopeptidase activity"/>
    <property type="evidence" value="ECO:0007669"/>
    <property type="project" value="InterPro"/>
</dbReference>
<dbReference type="OrthoDB" id="7595324at2"/>
<evidence type="ECO:0000313" key="2">
    <source>
        <dbReference type="Proteomes" id="UP000093111"/>
    </source>
</evidence>
<accession>A0A1C7PB76</accession>
<dbReference type="SUPFAM" id="SSF50630">
    <property type="entry name" value="Acid proteases"/>
    <property type="match status" value="1"/>
</dbReference>
<organism evidence="1 2">
    <name type="scientific">Pararhizobium polonicum</name>
    <dbReference type="NCBI Taxonomy" id="1612624"/>
    <lineage>
        <taxon>Bacteria</taxon>
        <taxon>Pseudomonadati</taxon>
        <taxon>Pseudomonadota</taxon>
        <taxon>Alphaproteobacteria</taxon>
        <taxon>Hyphomicrobiales</taxon>
        <taxon>Rhizobiaceae</taxon>
        <taxon>Rhizobium/Agrobacterium group</taxon>
        <taxon>Pararhizobium</taxon>
    </lineage>
</organism>
<keyword evidence="2" id="KW-1185">Reference proteome</keyword>
<dbReference type="InterPro" id="IPR001969">
    <property type="entry name" value="Aspartic_peptidase_AS"/>
</dbReference>
<proteinExistence type="predicted"/>
<dbReference type="EMBL" id="LGLV01000004">
    <property type="protein sequence ID" value="OBZ96954.1"/>
    <property type="molecule type" value="Genomic_DNA"/>
</dbReference>
<dbReference type="PATRIC" id="fig|1612624.7.peg.917"/>
<dbReference type="STRING" id="1612624.ADU59_04375"/>
<dbReference type="AlphaFoldDB" id="A0A1C7PB76"/>
<sequence>MLLRLAVFGGGMVLAAMLLPGLATSYLNRAPTDDTPAKPAQASPAKYAGGKGVLLEASAGGHFFGTFTINGRKQDGLVDTGASVIAINISTARRLGISTGSLSFSAQVNTANGAIKAARVVLDRVEIGTIAVRDVEAMVLPDKSLSGMLVGMSFLNRLSSYRVENGALHLTR</sequence>
<protein>
    <submittedName>
        <fullName evidence="1">Membrane protein</fullName>
    </submittedName>
</protein>
<dbReference type="CDD" id="cd05483">
    <property type="entry name" value="retropepsin_like_bacteria"/>
    <property type="match status" value="1"/>
</dbReference>
<dbReference type="Gene3D" id="2.40.70.10">
    <property type="entry name" value="Acid Proteases"/>
    <property type="match status" value="1"/>
</dbReference>
<name>A0A1C7PB76_9HYPH</name>
<gene>
    <name evidence="1" type="ORF">ADU59_04375</name>
</gene>
<dbReference type="InterPro" id="IPR011969">
    <property type="entry name" value="Clan_AA_Asp_peptidase_C"/>
</dbReference>
<dbReference type="InterPro" id="IPR034122">
    <property type="entry name" value="Retropepsin-like_bacterial"/>
</dbReference>
<dbReference type="Pfam" id="PF13975">
    <property type="entry name" value="gag-asp_proteas"/>
    <property type="match status" value="1"/>
</dbReference>